<dbReference type="Proteomes" id="UP000198504">
    <property type="component" value="Unassembled WGS sequence"/>
</dbReference>
<comment type="subcellular location">
    <subcellularLocation>
        <location evidence="1 3">Cytoplasm</location>
    </subcellularLocation>
</comment>
<dbReference type="InterPro" id="IPR012156">
    <property type="entry name" value="Cold_shock_CspA"/>
</dbReference>
<dbReference type="SMART" id="SM00357">
    <property type="entry name" value="CSP"/>
    <property type="match status" value="1"/>
</dbReference>
<dbReference type="CDD" id="cd04458">
    <property type="entry name" value="CSP_CDS"/>
    <property type="match status" value="1"/>
</dbReference>
<keyword evidence="7" id="KW-1185">Reference proteome</keyword>
<dbReference type="Gene3D" id="2.40.50.140">
    <property type="entry name" value="Nucleic acid-binding proteins"/>
    <property type="match status" value="1"/>
</dbReference>
<dbReference type="STRING" id="1036181.SAMN05421756_101653"/>
<proteinExistence type="predicted"/>
<dbReference type="Pfam" id="PF00313">
    <property type="entry name" value="CSD"/>
    <property type="match status" value="1"/>
</dbReference>
<feature type="region of interest" description="Disordered" evidence="4">
    <location>
        <begin position="49"/>
        <end position="74"/>
    </location>
</feature>
<dbReference type="AlphaFoldDB" id="A0A1H9AM08"/>
<feature type="domain" description="CSD" evidence="5">
    <location>
        <begin position="1"/>
        <end position="73"/>
    </location>
</feature>
<evidence type="ECO:0000256" key="2">
    <source>
        <dbReference type="ARBA" id="ARBA00022490"/>
    </source>
</evidence>
<evidence type="ECO:0000256" key="3">
    <source>
        <dbReference type="RuleBase" id="RU000408"/>
    </source>
</evidence>
<dbReference type="OrthoDB" id="7477356at2"/>
<dbReference type="PRINTS" id="PR00050">
    <property type="entry name" value="COLDSHOCK"/>
</dbReference>
<accession>A0A1H9AM08</accession>
<evidence type="ECO:0000256" key="4">
    <source>
        <dbReference type="SAM" id="MobiDB-lite"/>
    </source>
</evidence>
<dbReference type="GO" id="GO:0005737">
    <property type="term" value="C:cytoplasm"/>
    <property type="evidence" value="ECO:0007669"/>
    <property type="project" value="UniProtKB-SubCell"/>
</dbReference>
<organism evidence="6 7">
    <name type="scientific">Microlunatus flavus</name>
    <dbReference type="NCBI Taxonomy" id="1036181"/>
    <lineage>
        <taxon>Bacteria</taxon>
        <taxon>Bacillati</taxon>
        <taxon>Actinomycetota</taxon>
        <taxon>Actinomycetes</taxon>
        <taxon>Propionibacteriales</taxon>
        <taxon>Propionibacteriaceae</taxon>
        <taxon>Microlunatus</taxon>
    </lineage>
</organism>
<dbReference type="EMBL" id="FOFA01000001">
    <property type="protein sequence ID" value="SEP77605.1"/>
    <property type="molecule type" value="Genomic_DNA"/>
</dbReference>
<dbReference type="PROSITE" id="PS00352">
    <property type="entry name" value="CSD_1"/>
    <property type="match status" value="1"/>
</dbReference>
<name>A0A1H9AM08_9ACTN</name>
<sequence length="74" mass="7811">MAQGTVKWFNAEKGFGFIAVDGGGPDVFVHYSAIQTSGFRSLDEGQRVEFQTTQGPKGPQAGPKGPQADQVVAI</sequence>
<feature type="compositionally biased region" description="Low complexity" evidence="4">
    <location>
        <begin position="51"/>
        <end position="68"/>
    </location>
</feature>
<dbReference type="InterPro" id="IPR012340">
    <property type="entry name" value="NA-bd_OB-fold"/>
</dbReference>
<evidence type="ECO:0000313" key="7">
    <source>
        <dbReference type="Proteomes" id="UP000198504"/>
    </source>
</evidence>
<dbReference type="GO" id="GO:0003676">
    <property type="term" value="F:nucleic acid binding"/>
    <property type="evidence" value="ECO:0007669"/>
    <property type="project" value="InterPro"/>
</dbReference>
<gene>
    <name evidence="6" type="ORF">SAMN05421756_101653</name>
</gene>
<dbReference type="PIRSF" id="PIRSF002599">
    <property type="entry name" value="Cold_shock_A"/>
    <property type="match status" value="1"/>
</dbReference>
<dbReference type="FunFam" id="2.40.50.140:FF:000006">
    <property type="entry name" value="Cold shock protein CspC"/>
    <property type="match status" value="1"/>
</dbReference>
<keyword evidence="2" id="KW-0963">Cytoplasm</keyword>
<dbReference type="InterPro" id="IPR019844">
    <property type="entry name" value="CSD_CS"/>
</dbReference>
<protein>
    <submittedName>
        <fullName evidence="6">Cold shock protein (Beta-ribbon, CspA family)</fullName>
    </submittedName>
</protein>
<evidence type="ECO:0000256" key="1">
    <source>
        <dbReference type="ARBA" id="ARBA00004496"/>
    </source>
</evidence>
<dbReference type="PANTHER" id="PTHR11544">
    <property type="entry name" value="COLD SHOCK DOMAIN CONTAINING PROTEINS"/>
    <property type="match status" value="1"/>
</dbReference>
<dbReference type="PROSITE" id="PS51857">
    <property type="entry name" value="CSD_2"/>
    <property type="match status" value="1"/>
</dbReference>
<reference evidence="7" key="1">
    <citation type="submission" date="2016-10" db="EMBL/GenBank/DDBJ databases">
        <authorList>
            <person name="Varghese N."/>
            <person name="Submissions S."/>
        </authorList>
    </citation>
    <scope>NUCLEOTIDE SEQUENCE [LARGE SCALE GENOMIC DNA]</scope>
    <source>
        <strain evidence="7">CGMCC 4.6856</strain>
    </source>
</reference>
<dbReference type="SUPFAM" id="SSF50249">
    <property type="entry name" value="Nucleic acid-binding proteins"/>
    <property type="match status" value="1"/>
</dbReference>
<dbReference type="InterPro" id="IPR011129">
    <property type="entry name" value="CSD"/>
</dbReference>
<evidence type="ECO:0000313" key="6">
    <source>
        <dbReference type="EMBL" id="SEP77605.1"/>
    </source>
</evidence>
<dbReference type="RefSeq" id="WP_091177637.1">
    <property type="nucleotide sequence ID" value="NZ_FOFA01000001.1"/>
</dbReference>
<evidence type="ECO:0000259" key="5">
    <source>
        <dbReference type="PROSITE" id="PS51857"/>
    </source>
</evidence>
<dbReference type="InterPro" id="IPR002059">
    <property type="entry name" value="CSP_DNA-bd"/>
</dbReference>
<dbReference type="InterPro" id="IPR050181">
    <property type="entry name" value="Cold_shock_domain"/>
</dbReference>